<sequence>ATQDRDGPVAHLKPYPEEDTSLHKLAPLNADGSQDGGAAQSPQCQHTLPQRAEGQEKALHSACKDSVYKVIVNVGQQEWFVFRRYAEFDKLYNTLRKQFPAMNLKIPAKRIFGDNFDPEFIKQRRAGLHEFIKRIVSHPQLCNHPDVRTFLLMDKMQHFSDASEDEDDKNNSTSRNINLGPSGNPHAKPTDFDFLKVIGKGSFGKVFLAKRKNDGKYYAVKVLQKKVILNRKEQKHIMAERNVLLKNVKHPFLVGLHYSFQTTDKLYFVLDFINGGELFFHLQKERTFPEPRAKFYIAEMASALGYLHSLNIVYRDLKPENILLDHEGHIILTDFGLCKEGISQTDTTTTFCGTPEYLAPEVLRKQPYDNTVDWWCLGSVLYEMLFGLPPFYSRDTHEMYDNILHKPLAMRPGASSTAWSLLQGLLEKDGMHRLGSRDDFNEIKAHGFFSSINWDDLEQKKIPPPFTPNVSSYCDISNFDPEFTDEMVPNSVCWSQDHSIVNASVMEADDAFVEAVYRFCISVNPSDVIEVDPVLGDCVLHDPLRATALFQSVCFLAIKTLSLVEKIHTESQVNVILKLTHLPPFPEYMLDLCSFPRGYGPMRPVSMEGLVIAMTRVTKYTQGARFLCINEDCPCSTGFHQIRVHAPGATESATVRNDFSCMICSSPLKEDVKFRVLGDKQLVELIHVKALDALSAHQQSSFRYQSVTLFLRDELCNSMRIGRLYRVLGIPAHVHQFPSITWSVEANTVQSWEPECKAVNDITLKPTPTNRNTDNRYESRLTTLPTDPHKVCATFQELLKATASSPWRFPAIVTHCFGSEVSPPGLYNTLKLGLLLSLVQTNVDAKDTCHTLDLLIVTTDTLILDRLMTYSLSLACRGVRHQASGEMFASLSRDQHGAGTANIHAGSALLAMGGICMLGDLGCYKKDKLDSIQSVLETGSVSVFIPGKKYGEDTDQQLSFPVHCSFWALTDSTDASRRSGKADCAVLGTAEMGPIPIQLADAFGLVIHCRDMVGEHALLAQTVHTLQQAVQPGKPLYSSCWEFSTQDYQELVSHAQRLQVELSPGAEKMIHGYYMASRRVRTQSHGVKMSVASVKLLISLAEAHCKLCLRTQVLEEDAVIAVLLCENSVTLKHGASALVIPPDAAFPCDLGDVYGLHRRDMTLDELHQNILRFIYAYAPGADTYITEE</sequence>
<organism evidence="1 2">
    <name type="scientific">Scortum barcoo</name>
    <name type="common">barcoo grunter</name>
    <dbReference type="NCBI Taxonomy" id="214431"/>
    <lineage>
        <taxon>Eukaryota</taxon>
        <taxon>Metazoa</taxon>
        <taxon>Chordata</taxon>
        <taxon>Craniata</taxon>
        <taxon>Vertebrata</taxon>
        <taxon>Euteleostomi</taxon>
        <taxon>Actinopterygii</taxon>
        <taxon>Neopterygii</taxon>
        <taxon>Teleostei</taxon>
        <taxon>Neoteleostei</taxon>
        <taxon>Acanthomorphata</taxon>
        <taxon>Eupercaria</taxon>
        <taxon>Centrarchiformes</taxon>
        <taxon>Terapontoidei</taxon>
        <taxon>Terapontidae</taxon>
        <taxon>Scortum</taxon>
    </lineage>
</organism>
<comment type="caution">
    <text evidence="1">The sequence shown here is derived from an EMBL/GenBank/DDBJ whole genome shotgun (WGS) entry which is preliminary data.</text>
</comment>
<evidence type="ECO:0000313" key="1">
    <source>
        <dbReference type="EMBL" id="KAI3355251.1"/>
    </source>
</evidence>
<gene>
    <name evidence="1" type="ORF">L3Q82_018107</name>
</gene>
<feature type="non-terminal residue" evidence="1">
    <location>
        <position position="1"/>
    </location>
</feature>
<reference evidence="1" key="1">
    <citation type="submission" date="2022-04" db="EMBL/GenBank/DDBJ databases">
        <title>Jade perch genome.</title>
        <authorList>
            <person name="Chao B."/>
        </authorList>
    </citation>
    <scope>NUCLEOTIDE SEQUENCE</scope>
    <source>
        <strain evidence="1">CB-2022</strain>
    </source>
</reference>
<dbReference type="Proteomes" id="UP000831701">
    <property type="component" value="Chromosome 21"/>
</dbReference>
<accession>A0ACB8VIE0</accession>
<dbReference type="EMBL" id="CM041551">
    <property type="protein sequence ID" value="KAI3355251.1"/>
    <property type="molecule type" value="Genomic_DNA"/>
</dbReference>
<evidence type="ECO:0000313" key="2">
    <source>
        <dbReference type="Proteomes" id="UP000831701"/>
    </source>
</evidence>
<protein>
    <submittedName>
        <fullName evidence="1">Uncharacterized protein</fullName>
    </submittedName>
</protein>
<name>A0ACB8VIE0_9TELE</name>
<keyword evidence="2" id="KW-1185">Reference proteome</keyword>
<proteinExistence type="predicted"/>